<comment type="catalytic activity">
    <reaction evidence="4">
        <text>biotin + L-lysyl-[protein] + ATP = N(6)-biotinyl-L-lysyl-[protein] + AMP + diphosphate + H(+)</text>
        <dbReference type="Rhea" id="RHEA:11756"/>
        <dbReference type="Rhea" id="RHEA-COMP:9752"/>
        <dbReference type="Rhea" id="RHEA-COMP:10505"/>
        <dbReference type="ChEBI" id="CHEBI:15378"/>
        <dbReference type="ChEBI" id="CHEBI:29969"/>
        <dbReference type="ChEBI" id="CHEBI:30616"/>
        <dbReference type="ChEBI" id="CHEBI:33019"/>
        <dbReference type="ChEBI" id="CHEBI:57586"/>
        <dbReference type="ChEBI" id="CHEBI:83144"/>
        <dbReference type="ChEBI" id="CHEBI:456215"/>
        <dbReference type="EC" id="6.3.4.15"/>
    </reaction>
</comment>
<keyword evidence="7" id="KW-1185">Reference proteome</keyword>
<dbReference type="Pfam" id="PF02237">
    <property type="entry name" value="BPL_C"/>
    <property type="match status" value="1"/>
</dbReference>
<gene>
    <name evidence="6" type="ORF">CKA81_12480</name>
</gene>
<evidence type="ECO:0000256" key="2">
    <source>
        <dbReference type="ARBA" id="ARBA00023267"/>
    </source>
</evidence>
<dbReference type="PROSITE" id="PS51733">
    <property type="entry name" value="BPL_LPL_CATALYTIC"/>
    <property type="match status" value="1"/>
</dbReference>
<accession>A0A410GE32</accession>
<dbReference type="RefSeq" id="WP_128355551.1">
    <property type="nucleotide sequence ID" value="NZ_CP022987.1"/>
</dbReference>
<dbReference type="Pfam" id="PF03099">
    <property type="entry name" value="BPL_LplA_LipB"/>
    <property type="match status" value="1"/>
</dbReference>
<evidence type="ECO:0000256" key="3">
    <source>
        <dbReference type="ARBA" id="ARBA00024227"/>
    </source>
</evidence>
<feature type="domain" description="BPL/LPL catalytic" evidence="5">
    <location>
        <begin position="24"/>
        <end position="218"/>
    </location>
</feature>
<dbReference type="InterPro" id="IPR004408">
    <property type="entry name" value="Biotin_CoA_COase_ligase"/>
</dbReference>
<dbReference type="OrthoDB" id="9807064at2"/>
<evidence type="ECO:0000313" key="7">
    <source>
        <dbReference type="Proteomes" id="UP000283474"/>
    </source>
</evidence>
<dbReference type="Gene3D" id="2.30.30.100">
    <property type="match status" value="1"/>
</dbReference>
<dbReference type="PANTHER" id="PTHR12835">
    <property type="entry name" value="BIOTIN PROTEIN LIGASE"/>
    <property type="match status" value="1"/>
</dbReference>
<dbReference type="InterPro" id="IPR045864">
    <property type="entry name" value="aa-tRNA-synth_II/BPL/LPL"/>
</dbReference>
<dbReference type="PANTHER" id="PTHR12835:SF5">
    <property type="entry name" value="BIOTIN--PROTEIN LIGASE"/>
    <property type="match status" value="1"/>
</dbReference>
<name>A0A410GE32_9BURK</name>
<dbReference type="GO" id="GO:0004077">
    <property type="term" value="F:biotin--[biotin carboxyl-carrier protein] ligase activity"/>
    <property type="evidence" value="ECO:0007669"/>
    <property type="project" value="UniProtKB-EC"/>
</dbReference>
<proteinExistence type="predicted"/>
<dbReference type="EMBL" id="CP022987">
    <property type="protein sequence ID" value="QAA94553.1"/>
    <property type="molecule type" value="Genomic_DNA"/>
</dbReference>
<dbReference type="InterPro" id="IPR004143">
    <property type="entry name" value="BPL_LPL_catalytic"/>
</dbReference>
<keyword evidence="2" id="KW-0092">Biotin</keyword>
<evidence type="ECO:0000256" key="1">
    <source>
        <dbReference type="ARBA" id="ARBA00022598"/>
    </source>
</evidence>
<dbReference type="GO" id="GO:0005737">
    <property type="term" value="C:cytoplasm"/>
    <property type="evidence" value="ECO:0007669"/>
    <property type="project" value="TreeGrafter"/>
</dbReference>
<dbReference type="InterPro" id="IPR003142">
    <property type="entry name" value="BPL_C"/>
</dbReference>
<dbReference type="AlphaFoldDB" id="A0A410GE32"/>
<dbReference type="Gene3D" id="3.30.930.10">
    <property type="entry name" value="Bira Bifunctional Protein, Domain 2"/>
    <property type="match status" value="1"/>
</dbReference>
<organism evidence="6 7">
    <name type="scientific">Pollutimonas thiosulfatoxidans</name>
    <dbReference type="NCBI Taxonomy" id="2028345"/>
    <lineage>
        <taxon>Bacteria</taxon>
        <taxon>Pseudomonadati</taxon>
        <taxon>Pseudomonadota</taxon>
        <taxon>Betaproteobacteria</taxon>
        <taxon>Burkholderiales</taxon>
        <taxon>Alcaligenaceae</taxon>
        <taxon>Pollutimonas</taxon>
    </lineage>
</organism>
<sequence length="291" mass="31604">MIATPPQPLPDPSHLAADLAAALPAFKQVQWVQTTDSTNGDLLAMARADRGPQARPWLLGAHLQERGRGRAGRRWQNRPGANLMFSCAFDVFLSPRQLPALSPLAGLAACEALRELITPEQRLHMAMKWPNDVQWKRAKLAGILVELTRAGTSRLSNDHYVAIIGMGVNLDDARALSQSLNRQIADWAEVARDDPGAATATPVDLVSRIAMAWYDSLNQVTAHGFDAIPERYAHVDALAGQHINVLDDGRILQAGIACGVNTFGQLMLRTPSEEIPISIGEISVRPQTALP</sequence>
<dbReference type="SUPFAM" id="SSF55681">
    <property type="entry name" value="Class II aaRS and biotin synthetases"/>
    <property type="match status" value="1"/>
</dbReference>
<evidence type="ECO:0000313" key="6">
    <source>
        <dbReference type="EMBL" id="QAA94553.1"/>
    </source>
</evidence>
<dbReference type="EC" id="6.3.4.15" evidence="3"/>
<dbReference type="KEGG" id="pus:CKA81_12480"/>
<evidence type="ECO:0000256" key="4">
    <source>
        <dbReference type="ARBA" id="ARBA00047846"/>
    </source>
</evidence>
<keyword evidence="1 6" id="KW-0436">Ligase</keyword>
<protein>
    <recommendedName>
        <fullName evidence="3">biotin--[biotin carboxyl-carrier protein] ligase</fullName>
        <ecNumber evidence="3">6.3.4.15</ecNumber>
    </recommendedName>
</protein>
<dbReference type="Proteomes" id="UP000283474">
    <property type="component" value="Chromosome"/>
</dbReference>
<reference evidence="6 7" key="1">
    <citation type="submission" date="2017-08" db="EMBL/GenBank/DDBJ databases">
        <authorList>
            <person name="Park S.-J."/>
            <person name="Kim H."/>
        </authorList>
    </citation>
    <scope>NUCLEOTIDE SEQUENCE [LARGE SCALE GENOMIC DNA]</scope>
    <source>
        <strain evidence="7">ye3</strain>
    </source>
</reference>
<evidence type="ECO:0000259" key="5">
    <source>
        <dbReference type="PROSITE" id="PS51733"/>
    </source>
</evidence>
<dbReference type="NCBIfam" id="TIGR00121">
    <property type="entry name" value="birA_ligase"/>
    <property type="match status" value="1"/>
</dbReference>